<evidence type="ECO:0000313" key="4">
    <source>
        <dbReference type="Proteomes" id="UP001548189"/>
    </source>
</evidence>
<sequence>MQTINFYFAEYRPKPLSFDTQFAAILLGVSILSMSIIGFIQSSQLNQLTAINQLKKQQLDKIQAETIQLQKQLNQKQTLQSLDSQIANQKELLIRYRQILNQVGNPAQTQLVLYSDVFSQLAEQKDAGVWLTKISIEKNNLSLEGSSTESISIPKYIDQLKTAPALKRQFDELKVQRDQNNTQIINFALLNGRIASEG</sequence>
<protein>
    <submittedName>
        <fullName evidence="3">PilN domain-containing protein</fullName>
    </submittedName>
</protein>
<dbReference type="RefSeq" id="WP_353896269.1">
    <property type="nucleotide sequence ID" value="NZ_JBEVCJ010000012.1"/>
</dbReference>
<reference evidence="3 4" key="1">
    <citation type="submission" date="2024-06" db="EMBL/GenBank/DDBJ databases">
        <authorList>
            <person name="Li F."/>
        </authorList>
    </citation>
    <scope>NUCLEOTIDE SEQUENCE [LARGE SCALE GENOMIC DNA]</scope>
    <source>
        <strain evidence="3 4">GXAS 311</strain>
    </source>
</reference>
<keyword evidence="2" id="KW-1133">Transmembrane helix</keyword>
<keyword evidence="4" id="KW-1185">Reference proteome</keyword>
<feature type="coiled-coil region" evidence="1">
    <location>
        <begin position="45"/>
        <end position="79"/>
    </location>
</feature>
<proteinExistence type="predicted"/>
<dbReference type="InterPro" id="IPR007813">
    <property type="entry name" value="PilN"/>
</dbReference>
<evidence type="ECO:0000256" key="2">
    <source>
        <dbReference type="SAM" id="Phobius"/>
    </source>
</evidence>
<dbReference type="Pfam" id="PF05137">
    <property type="entry name" value="PilN"/>
    <property type="match status" value="1"/>
</dbReference>
<gene>
    <name evidence="3" type="ORF">ABVT43_11160</name>
</gene>
<evidence type="ECO:0000256" key="1">
    <source>
        <dbReference type="SAM" id="Coils"/>
    </source>
</evidence>
<evidence type="ECO:0000313" key="3">
    <source>
        <dbReference type="EMBL" id="MET1255685.1"/>
    </source>
</evidence>
<dbReference type="EMBL" id="JBEVCJ010000012">
    <property type="protein sequence ID" value="MET1255685.1"/>
    <property type="molecule type" value="Genomic_DNA"/>
</dbReference>
<name>A0ABV2BUU9_9GAMM</name>
<comment type="caution">
    <text evidence="3">The sequence shown here is derived from an EMBL/GenBank/DDBJ whole genome shotgun (WGS) entry which is preliminary data.</text>
</comment>
<accession>A0ABV2BUU9</accession>
<keyword evidence="1" id="KW-0175">Coiled coil</keyword>
<keyword evidence="2" id="KW-0812">Transmembrane</keyword>
<organism evidence="3 4">
    <name type="scientific">Aliikangiella maris</name>
    <dbReference type="NCBI Taxonomy" id="3162458"/>
    <lineage>
        <taxon>Bacteria</taxon>
        <taxon>Pseudomonadati</taxon>
        <taxon>Pseudomonadota</taxon>
        <taxon>Gammaproteobacteria</taxon>
        <taxon>Oceanospirillales</taxon>
        <taxon>Pleioneaceae</taxon>
        <taxon>Aliikangiella</taxon>
    </lineage>
</organism>
<feature type="transmembrane region" description="Helical" evidence="2">
    <location>
        <begin position="20"/>
        <end position="40"/>
    </location>
</feature>
<keyword evidence="2" id="KW-0472">Membrane</keyword>
<dbReference type="Proteomes" id="UP001548189">
    <property type="component" value="Unassembled WGS sequence"/>
</dbReference>